<proteinExistence type="predicted"/>
<sequence length="52" mass="5606">MSTHACTGGQYGILEANHKHARMGGQYGILEANHEHARTTMGTHARLDSTVS</sequence>
<comment type="caution">
    <text evidence="1">The sequence shown here is derived from an EMBL/GenBank/DDBJ whole genome shotgun (WGS) entry which is preliminary data.</text>
</comment>
<protein>
    <submittedName>
        <fullName evidence="1">Uncharacterized protein</fullName>
    </submittedName>
</protein>
<gene>
    <name evidence="1" type="ORF">DPMN_105842</name>
</gene>
<organism evidence="1 2">
    <name type="scientific">Dreissena polymorpha</name>
    <name type="common">Zebra mussel</name>
    <name type="synonym">Mytilus polymorpha</name>
    <dbReference type="NCBI Taxonomy" id="45954"/>
    <lineage>
        <taxon>Eukaryota</taxon>
        <taxon>Metazoa</taxon>
        <taxon>Spiralia</taxon>
        <taxon>Lophotrochozoa</taxon>
        <taxon>Mollusca</taxon>
        <taxon>Bivalvia</taxon>
        <taxon>Autobranchia</taxon>
        <taxon>Heteroconchia</taxon>
        <taxon>Euheterodonta</taxon>
        <taxon>Imparidentia</taxon>
        <taxon>Neoheterodontei</taxon>
        <taxon>Myida</taxon>
        <taxon>Dreissenoidea</taxon>
        <taxon>Dreissenidae</taxon>
        <taxon>Dreissena</taxon>
    </lineage>
</organism>
<dbReference type="AlphaFoldDB" id="A0A9D4K3W7"/>
<accession>A0A9D4K3W7</accession>
<reference evidence="1" key="1">
    <citation type="journal article" date="2019" name="bioRxiv">
        <title>The Genome of the Zebra Mussel, Dreissena polymorpha: A Resource for Invasive Species Research.</title>
        <authorList>
            <person name="McCartney M.A."/>
            <person name="Auch B."/>
            <person name="Kono T."/>
            <person name="Mallez S."/>
            <person name="Zhang Y."/>
            <person name="Obille A."/>
            <person name="Becker A."/>
            <person name="Abrahante J.E."/>
            <person name="Garbe J."/>
            <person name="Badalamenti J.P."/>
            <person name="Herman A."/>
            <person name="Mangelson H."/>
            <person name="Liachko I."/>
            <person name="Sullivan S."/>
            <person name="Sone E.D."/>
            <person name="Koren S."/>
            <person name="Silverstein K.A.T."/>
            <person name="Beckman K.B."/>
            <person name="Gohl D.M."/>
        </authorList>
    </citation>
    <scope>NUCLEOTIDE SEQUENCE</scope>
    <source>
        <strain evidence="1">Duluth1</strain>
        <tissue evidence="1">Whole animal</tissue>
    </source>
</reference>
<dbReference type="Proteomes" id="UP000828390">
    <property type="component" value="Unassembled WGS sequence"/>
</dbReference>
<name>A0A9D4K3W7_DREPO</name>
<dbReference type="EMBL" id="JAIWYP010000004">
    <property type="protein sequence ID" value="KAH3832552.1"/>
    <property type="molecule type" value="Genomic_DNA"/>
</dbReference>
<reference evidence="1" key="2">
    <citation type="submission" date="2020-11" db="EMBL/GenBank/DDBJ databases">
        <authorList>
            <person name="McCartney M.A."/>
            <person name="Auch B."/>
            <person name="Kono T."/>
            <person name="Mallez S."/>
            <person name="Becker A."/>
            <person name="Gohl D.M."/>
            <person name="Silverstein K.A.T."/>
            <person name="Koren S."/>
            <person name="Bechman K.B."/>
            <person name="Herman A."/>
            <person name="Abrahante J.E."/>
            <person name="Garbe J."/>
        </authorList>
    </citation>
    <scope>NUCLEOTIDE SEQUENCE</scope>
    <source>
        <strain evidence="1">Duluth1</strain>
        <tissue evidence="1">Whole animal</tissue>
    </source>
</reference>
<evidence type="ECO:0000313" key="2">
    <source>
        <dbReference type="Proteomes" id="UP000828390"/>
    </source>
</evidence>
<evidence type="ECO:0000313" key="1">
    <source>
        <dbReference type="EMBL" id="KAH3832552.1"/>
    </source>
</evidence>
<keyword evidence="2" id="KW-1185">Reference proteome</keyword>